<dbReference type="Proteomes" id="UP000033121">
    <property type="component" value="Unassembled WGS sequence"/>
</dbReference>
<evidence type="ECO:0000313" key="5">
    <source>
        <dbReference type="EMBL" id="GAO44527.1"/>
    </source>
</evidence>
<sequence length="279" mass="31843">MKLIPVRQIAKTPTLPGTTGRFRIRDLQHVLNGKDLAQDHHKHDFIFVLAVQQGNGHHEIDFKSYEVHNNVVFILRPGQVHQLRLTAGSTGFLMEFDLSFYQPPKKALYKNHCTMEPVQFEKLHTHLVTIAEEFTHREESYQEAIKARLDLFFIDYIRQSPNPSAIADTGNNYQQEQFEALAALLEANISNLKTVSEYADLLNLSSYQLNAITKASVGKTVSEMINDQIILEAKRQLLATPNQVKDIAGHLGYEDASYFVRFFKKQTGQSPEAFRKNSK</sequence>
<gene>
    <name evidence="5" type="ORF">FPE01S_03_05640</name>
</gene>
<dbReference type="GO" id="GO:0043565">
    <property type="term" value="F:sequence-specific DNA binding"/>
    <property type="evidence" value="ECO:0007669"/>
    <property type="project" value="InterPro"/>
</dbReference>
<dbReference type="SUPFAM" id="SSF46689">
    <property type="entry name" value="Homeodomain-like"/>
    <property type="match status" value="1"/>
</dbReference>
<protein>
    <submittedName>
        <fullName evidence="5">Putative AraC family transcriptional regulator</fullName>
    </submittedName>
</protein>
<dbReference type="InterPro" id="IPR037923">
    <property type="entry name" value="HTH-like"/>
</dbReference>
<dbReference type="Gene3D" id="1.10.10.60">
    <property type="entry name" value="Homeodomain-like"/>
    <property type="match status" value="1"/>
</dbReference>
<dbReference type="PANTHER" id="PTHR43280:SF32">
    <property type="entry name" value="TRANSCRIPTIONAL REGULATORY PROTEIN"/>
    <property type="match status" value="1"/>
</dbReference>
<evidence type="ECO:0000256" key="1">
    <source>
        <dbReference type="ARBA" id="ARBA00023015"/>
    </source>
</evidence>
<accession>A0A0E9N3H5</accession>
<dbReference type="InterPro" id="IPR003313">
    <property type="entry name" value="AraC-bd"/>
</dbReference>
<dbReference type="RefSeq" id="WP_046370442.1">
    <property type="nucleotide sequence ID" value="NZ_BBWV01000003.1"/>
</dbReference>
<dbReference type="GO" id="GO:0003700">
    <property type="term" value="F:DNA-binding transcription factor activity"/>
    <property type="evidence" value="ECO:0007669"/>
    <property type="project" value="InterPro"/>
</dbReference>
<dbReference type="SMART" id="SM00342">
    <property type="entry name" value="HTH_ARAC"/>
    <property type="match status" value="1"/>
</dbReference>
<name>A0A0E9N3H5_9BACT</name>
<evidence type="ECO:0000256" key="2">
    <source>
        <dbReference type="ARBA" id="ARBA00023125"/>
    </source>
</evidence>
<feature type="domain" description="HTH araC/xylS-type" evidence="4">
    <location>
        <begin position="179"/>
        <end position="277"/>
    </location>
</feature>
<dbReference type="EMBL" id="BBWV01000003">
    <property type="protein sequence ID" value="GAO44527.1"/>
    <property type="molecule type" value="Genomic_DNA"/>
</dbReference>
<comment type="caution">
    <text evidence="5">The sequence shown here is derived from an EMBL/GenBank/DDBJ whole genome shotgun (WGS) entry which is preliminary data.</text>
</comment>
<dbReference type="OrthoDB" id="1096411at2"/>
<keyword evidence="6" id="KW-1185">Reference proteome</keyword>
<evidence type="ECO:0000259" key="4">
    <source>
        <dbReference type="PROSITE" id="PS01124"/>
    </source>
</evidence>
<dbReference type="SUPFAM" id="SSF51215">
    <property type="entry name" value="Regulatory protein AraC"/>
    <property type="match status" value="1"/>
</dbReference>
<keyword evidence="3" id="KW-0804">Transcription</keyword>
<evidence type="ECO:0000313" key="6">
    <source>
        <dbReference type="Proteomes" id="UP000033121"/>
    </source>
</evidence>
<dbReference type="STRING" id="1220578.FPE01S_03_05640"/>
<dbReference type="InterPro" id="IPR020449">
    <property type="entry name" value="Tscrpt_reg_AraC-type_HTH"/>
</dbReference>
<dbReference type="PRINTS" id="PR00032">
    <property type="entry name" value="HTHARAC"/>
</dbReference>
<dbReference type="Pfam" id="PF12833">
    <property type="entry name" value="HTH_18"/>
    <property type="match status" value="1"/>
</dbReference>
<reference evidence="5 6" key="1">
    <citation type="submission" date="2015-04" db="EMBL/GenBank/DDBJ databases">
        <title>Whole genome shotgun sequence of Flavihumibacter petaseus NBRC 106054.</title>
        <authorList>
            <person name="Miyazawa S."/>
            <person name="Hosoyama A."/>
            <person name="Hashimoto M."/>
            <person name="Noguchi M."/>
            <person name="Tsuchikane K."/>
            <person name="Ohji S."/>
            <person name="Yamazoe A."/>
            <person name="Ichikawa N."/>
            <person name="Kimura A."/>
            <person name="Fujita N."/>
        </authorList>
    </citation>
    <scope>NUCLEOTIDE SEQUENCE [LARGE SCALE GENOMIC DNA]</scope>
    <source>
        <strain evidence="5 6">NBRC 106054</strain>
    </source>
</reference>
<dbReference type="InterPro" id="IPR018060">
    <property type="entry name" value="HTH_AraC"/>
</dbReference>
<evidence type="ECO:0000256" key="3">
    <source>
        <dbReference type="ARBA" id="ARBA00023163"/>
    </source>
</evidence>
<dbReference type="Pfam" id="PF02311">
    <property type="entry name" value="AraC_binding"/>
    <property type="match status" value="1"/>
</dbReference>
<organism evidence="5 6">
    <name type="scientific">Flavihumibacter petaseus NBRC 106054</name>
    <dbReference type="NCBI Taxonomy" id="1220578"/>
    <lineage>
        <taxon>Bacteria</taxon>
        <taxon>Pseudomonadati</taxon>
        <taxon>Bacteroidota</taxon>
        <taxon>Chitinophagia</taxon>
        <taxon>Chitinophagales</taxon>
        <taxon>Chitinophagaceae</taxon>
        <taxon>Flavihumibacter</taxon>
    </lineage>
</organism>
<keyword evidence="1" id="KW-0805">Transcription regulation</keyword>
<dbReference type="InterPro" id="IPR009057">
    <property type="entry name" value="Homeodomain-like_sf"/>
</dbReference>
<dbReference type="PROSITE" id="PS01124">
    <property type="entry name" value="HTH_ARAC_FAMILY_2"/>
    <property type="match status" value="1"/>
</dbReference>
<dbReference type="PANTHER" id="PTHR43280">
    <property type="entry name" value="ARAC-FAMILY TRANSCRIPTIONAL REGULATOR"/>
    <property type="match status" value="1"/>
</dbReference>
<keyword evidence="2" id="KW-0238">DNA-binding</keyword>
<dbReference type="AlphaFoldDB" id="A0A0E9N3H5"/>
<proteinExistence type="predicted"/>